<dbReference type="NCBIfam" id="TIGR01409">
    <property type="entry name" value="TAT_signal_seq"/>
    <property type="match status" value="1"/>
</dbReference>
<dbReference type="AlphaFoldDB" id="A0AAE4Z8E8"/>
<feature type="domain" description="NADP-dependent oxidoreductase" evidence="1">
    <location>
        <begin position="62"/>
        <end position="242"/>
    </location>
</feature>
<evidence type="ECO:0000259" key="1">
    <source>
        <dbReference type="Pfam" id="PF00248"/>
    </source>
</evidence>
<organism evidence="2 3">
    <name type="scientific">Candidatus Kutchimonas denitrificans</name>
    <dbReference type="NCBI Taxonomy" id="3056748"/>
    <lineage>
        <taxon>Bacteria</taxon>
        <taxon>Pseudomonadati</taxon>
        <taxon>Gemmatimonadota</taxon>
        <taxon>Gemmatimonadia</taxon>
        <taxon>Candidatus Palauibacterales</taxon>
        <taxon>Candidatus Palauibacteraceae</taxon>
        <taxon>Candidatus Kutchimonas</taxon>
    </lineage>
</organism>
<dbReference type="Pfam" id="PF00248">
    <property type="entry name" value="Aldo_ket_red"/>
    <property type="match status" value="1"/>
</dbReference>
<dbReference type="InterPro" id="IPR006311">
    <property type="entry name" value="TAT_signal"/>
</dbReference>
<dbReference type="InterPro" id="IPR036812">
    <property type="entry name" value="NAD(P)_OxRdtase_dom_sf"/>
</dbReference>
<proteinExistence type="predicted"/>
<dbReference type="PANTHER" id="PTHR43312:SF1">
    <property type="entry name" value="NADP-DEPENDENT OXIDOREDUCTASE DOMAIN-CONTAINING PROTEIN"/>
    <property type="match status" value="1"/>
</dbReference>
<evidence type="ECO:0000313" key="3">
    <source>
        <dbReference type="Proteomes" id="UP000702544"/>
    </source>
</evidence>
<dbReference type="PANTHER" id="PTHR43312">
    <property type="entry name" value="D-THREO-ALDOSE 1-DEHYDROGENASE"/>
    <property type="match status" value="1"/>
</dbReference>
<sequence length="325" mass="35294">MTSRSQLSRRDFVKVGAAGAAGLCLSPRGADALPPSMPERPLGRTGHKVRLFSLGGQATLEQAGTRDASLTIINRAIDLGVNYIDTAAAYGRGISQTYIGEVMATRRDEVFLATKTHDRTRDGSLRLLERSLELLQTDHLDLWQLHNIRTEEQIELIFGDGGAIEALLQARDEGTVRHLGITGHYDPAPLITAVERFDFDTILMALNPADPHFLPFQNELLPLANRKGMGVIAMKIPARGRLFRPDGITSMRDALSYVFSLPVSTAIVGCDTVEQLEENVAIATSFEPLSPAEMSRIEGLTAAYAMEAAFFKKGGAGFGRRGSAD</sequence>
<dbReference type="InterPro" id="IPR019546">
    <property type="entry name" value="TAT_signal_bac_arc"/>
</dbReference>
<dbReference type="Gene3D" id="3.20.20.100">
    <property type="entry name" value="NADP-dependent oxidoreductase domain"/>
    <property type="match status" value="1"/>
</dbReference>
<accession>A0AAE4Z8E8</accession>
<reference evidence="2 3" key="1">
    <citation type="submission" date="2020-01" db="EMBL/GenBank/DDBJ databases">
        <title>Genomes assembled from Gulf of Kutch pelagic sediment metagenomes.</title>
        <authorList>
            <person name="Chandrashekar M."/>
            <person name="Mahajan M.S."/>
            <person name="Dave K.J."/>
            <person name="Vatsa P."/>
            <person name="Nathani N.M."/>
        </authorList>
    </citation>
    <scope>NUCLEOTIDE SEQUENCE [LARGE SCALE GENOMIC DNA]</scope>
    <source>
        <strain evidence="2">KS3-K002</strain>
    </source>
</reference>
<evidence type="ECO:0000313" key="2">
    <source>
        <dbReference type="EMBL" id="NIR74392.1"/>
    </source>
</evidence>
<dbReference type="EMBL" id="JAACAK010000036">
    <property type="protein sequence ID" value="NIR74392.1"/>
    <property type="molecule type" value="Genomic_DNA"/>
</dbReference>
<name>A0AAE4Z8E8_9BACT</name>
<comment type="caution">
    <text evidence="2">The sequence shown here is derived from an EMBL/GenBank/DDBJ whole genome shotgun (WGS) entry which is preliminary data.</text>
</comment>
<dbReference type="InterPro" id="IPR053135">
    <property type="entry name" value="AKR2_Oxidoreductase"/>
</dbReference>
<protein>
    <submittedName>
        <fullName evidence="2">Aldo/keto reductase</fullName>
    </submittedName>
</protein>
<gene>
    <name evidence="2" type="ORF">GWO12_04665</name>
</gene>
<dbReference type="CDD" id="cd19100">
    <property type="entry name" value="AKR_unchar"/>
    <property type="match status" value="1"/>
</dbReference>
<dbReference type="SUPFAM" id="SSF51430">
    <property type="entry name" value="NAD(P)-linked oxidoreductase"/>
    <property type="match status" value="1"/>
</dbReference>
<dbReference type="Proteomes" id="UP000702544">
    <property type="component" value="Unassembled WGS sequence"/>
</dbReference>
<dbReference type="InterPro" id="IPR023210">
    <property type="entry name" value="NADP_OxRdtase_dom"/>
</dbReference>
<dbReference type="PROSITE" id="PS51318">
    <property type="entry name" value="TAT"/>
    <property type="match status" value="1"/>
</dbReference>